<sequence>MLLLSVNPILMHSLSLLLQLLIPYLQS</sequence>
<protein>
    <submittedName>
        <fullName evidence="1">Uncharacterized protein</fullName>
    </submittedName>
</protein>
<keyword evidence="2" id="KW-1185">Reference proteome</keyword>
<evidence type="ECO:0000313" key="1">
    <source>
        <dbReference type="EnsemblPlants" id="TuG1812G0100002722.01.T01"/>
    </source>
</evidence>
<dbReference type="EnsemblPlants" id="TuG1812G0100002722.01.T01">
    <property type="protein sequence ID" value="TuG1812G0100002722.01.T01"/>
    <property type="gene ID" value="TuG1812G0100002722.01"/>
</dbReference>
<dbReference type="Gramene" id="TuG1812G0100002722.01.T01">
    <property type="protein sequence ID" value="TuG1812G0100002722.01.T01"/>
    <property type="gene ID" value="TuG1812G0100002722.01"/>
</dbReference>
<reference evidence="1" key="3">
    <citation type="submission" date="2022-06" db="UniProtKB">
        <authorList>
            <consortium name="EnsemblPlants"/>
        </authorList>
    </citation>
    <scope>IDENTIFICATION</scope>
</reference>
<proteinExistence type="predicted"/>
<dbReference type="AlphaFoldDB" id="A0A8R7P026"/>
<dbReference type="Proteomes" id="UP000015106">
    <property type="component" value="Chromosome 1"/>
</dbReference>
<name>A0A8R7P026_TRIUA</name>
<evidence type="ECO:0000313" key="2">
    <source>
        <dbReference type="Proteomes" id="UP000015106"/>
    </source>
</evidence>
<accession>A0A8R7P026</accession>
<reference evidence="2" key="1">
    <citation type="journal article" date="2013" name="Nature">
        <title>Draft genome of the wheat A-genome progenitor Triticum urartu.</title>
        <authorList>
            <person name="Ling H.Q."/>
            <person name="Zhao S."/>
            <person name="Liu D."/>
            <person name="Wang J."/>
            <person name="Sun H."/>
            <person name="Zhang C."/>
            <person name="Fan H."/>
            <person name="Li D."/>
            <person name="Dong L."/>
            <person name="Tao Y."/>
            <person name="Gao C."/>
            <person name="Wu H."/>
            <person name="Li Y."/>
            <person name="Cui Y."/>
            <person name="Guo X."/>
            <person name="Zheng S."/>
            <person name="Wang B."/>
            <person name="Yu K."/>
            <person name="Liang Q."/>
            <person name="Yang W."/>
            <person name="Lou X."/>
            <person name="Chen J."/>
            <person name="Feng M."/>
            <person name="Jian J."/>
            <person name="Zhang X."/>
            <person name="Luo G."/>
            <person name="Jiang Y."/>
            <person name="Liu J."/>
            <person name="Wang Z."/>
            <person name="Sha Y."/>
            <person name="Zhang B."/>
            <person name="Wu H."/>
            <person name="Tang D."/>
            <person name="Shen Q."/>
            <person name="Xue P."/>
            <person name="Zou S."/>
            <person name="Wang X."/>
            <person name="Liu X."/>
            <person name="Wang F."/>
            <person name="Yang Y."/>
            <person name="An X."/>
            <person name="Dong Z."/>
            <person name="Zhang K."/>
            <person name="Zhang X."/>
            <person name="Luo M.C."/>
            <person name="Dvorak J."/>
            <person name="Tong Y."/>
            <person name="Wang J."/>
            <person name="Yang H."/>
            <person name="Li Z."/>
            <person name="Wang D."/>
            <person name="Zhang A."/>
            <person name="Wang J."/>
        </authorList>
    </citation>
    <scope>NUCLEOTIDE SEQUENCE</scope>
    <source>
        <strain evidence="2">cv. G1812</strain>
    </source>
</reference>
<reference evidence="1" key="2">
    <citation type="submission" date="2018-03" db="EMBL/GenBank/DDBJ databases">
        <title>The Triticum urartu genome reveals the dynamic nature of wheat genome evolution.</title>
        <authorList>
            <person name="Ling H."/>
            <person name="Ma B."/>
            <person name="Shi X."/>
            <person name="Liu H."/>
            <person name="Dong L."/>
            <person name="Sun H."/>
            <person name="Cao Y."/>
            <person name="Gao Q."/>
            <person name="Zheng S."/>
            <person name="Li Y."/>
            <person name="Yu Y."/>
            <person name="Du H."/>
            <person name="Qi M."/>
            <person name="Li Y."/>
            <person name="Yu H."/>
            <person name="Cui Y."/>
            <person name="Wang N."/>
            <person name="Chen C."/>
            <person name="Wu H."/>
            <person name="Zhao Y."/>
            <person name="Zhang J."/>
            <person name="Li Y."/>
            <person name="Zhou W."/>
            <person name="Zhang B."/>
            <person name="Hu W."/>
            <person name="Eijk M."/>
            <person name="Tang J."/>
            <person name="Witsenboer H."/>
            <person name="Zhao S."/>
            <person name="Li Z."/>
            <person name="Zhang A."/>
            <person name="Wang D."/>
            <person name="Liang C."/>
        </authorList>
    </citation>
    <scope>NUCLEOTIDE SEQUENCE [LARGE SCALE GENOMIC DNA]</scope>
    <source>
        <strain evidence="1">cv. G1812</strain>
    </source>
</reference>
<organism evidence="1 2">
    <name type="scientific">Triticum urartu</name>
    <name type="common">Red wild einkorn</name>
    <name type="synonym">Crithodium urartu</name>
    <dbReference type="NCBI Taxonomy" id="4572"/>
    <lineage>
        <taxon>Eukaryota</taxon>
        <taxon>Viridiplantae</taxon>
        <taxon>Streptophyta</taxon>
        <taxon>Embryophyta</taxon>
        <taxon>Tracheophyta</taxon>
        <taxon>Spermatophyta</taxon>
        <taxon>Magnoliopsida</taxon>
        <taxon>Liliopsida</taxon>
        <taxon>Poales</taxon>
        <taxon>Poaceae</taxon>
        <taxon>BOP clade</taxon>
        <taxon>Pooideae</taxon>
        <taxon>Triticodae</taxon>
        <taxon>Triticeae</taxon>
        <taxon>Triticinae</taxon>
        <taxon>Triticum</taxon>
    </lineage>
</organism>